<evidence type="ECO:0000313" key="2">
    <source>
        <dbReference type="Proteomes" id="UP000027222"/>
    </source>
</evidence>
<dbReference type="OrthoDB" id="3252634at2759"/>
<dbReference type="HOGENOM" id="CLU_1349011_0_0_1"/>
<dbReference type="EMBL" id="KL142368">
    <property type="protein sequence ID" value="KDR84507.1"/>
    <property type="molecule type" value="Genomic_DNA"/>
</dbReference>
<evidence type="ECO:0000313" key="1">
    <source>
        <dbReference type="EMBL" id="KDR84507.1"/>
    </source>
</evidence>
<accession>A0A067TQD0</accession>
<protein>
    <submittedName>
        <fullName evidence="1">Uncharacterized protein</fullName>
    </submittedName>
</protein>
<keyword evidence="2" id="KW-1185">Reference proteome</keyword>
<organism evidence="1 2">
    <name type="scientific">Galerina marginata (strain CBS 339.88)</name>
    <dbReference type="NCBI Taxonomy" id="685588"/>
    <lineage>
        <taxon>Eukaryota</taxon>
        <taxon>Fungi</taxon>
        <taxon>Dikarya</taxon>
        <taxon>Basidiomycota</taxon>
        <taxon>Agaricomycotina</taxon>
        <taxon>Agaricomycetes</taxon>
        <taxon>Agaricomycetidae</taxon>
        <taxon>Agaricales</taxon>
        <taxon>Agaricineae</taxon>
        <taxon>Strophariaceae</taxon>
        <taxon>Galerina</taxon>
    </lineage>
</organism>
<reference evidence="2" key="1">
    <citation type="journal article" date="2014" name="Proc. Natl. Acad. Sci. U.S.A.">
        <title>Extensive sampling of basidiomycete genomes demonstrates inadequacy of the white-rot/brown-rot paradigm for wood decay fungi.</title>
        <authorList>
            <person name="Riley R."/>
            <person name="Salamov A.A."/>
            <person name="Brown D.W."/>
            <person name="Nagy L.G."/>
            <person name="Floudas D."/>
            <person name="Held B.W."/>
            <person name="Levasseur A."/>
            <person name="Lombard V."/>
            <person name="Morin E."/>
            <person name="Otillar R."/>
            <person name="Lindquist E.A."/>
            <person name="Sun H."/>
            <person name="LaButti K.M."/>
            <person name="Schmutz J."/>
            <person name="Jabbour D."/>
            <person name="Luo H."/>
            <person name="Baker S.E."/>
            <person name="Pisabarro A.G."/>
            <person name="Walton J.D."/>
            <person name="Blanchette R.A."/>
            <person name="Henrissat B."/>
            <person name="Martin F."/>
            <person name="Cullen D."/>
            <person name="Hibbett D.S."/>
            <person name="Grigoriev I.V."/>
        </authorList>
    </citation>
    <scope>NUCLEOTIDE SEQUENCE [LARGE SCALE GENOMIC DNA]</scope>
    <source>
        <strain evidence="2">CBS 339.88</strain>
    </source>
</reference>
<gene>
    <name evidence="1" type="ORF">GALMADRAFT_715796</name>
</gene>
<name>A0A067TQD0_GALM3</name>
<dbReference type="AlphaFoldDB" id="A0A067TQD0"/>
<dbReference type="Proteomes" id="UP000027222">
    <property type="component" value="Unassembled WGS sequence"/>
</dbReference>
<proteinExistence type="predicted"/>
<sequence>MPNASEAPNPEADEAYTYTLADLDTIIGNHLRLGISTLTELADYHRRFTAITNFLISKSRLSEMEQKRAFILGFQPTLWSRISQRLQLTLPDQVPDEPYEIEVVHAAAWFVLHGTSSMVNLLAPPQSTSSAAHEPVVNSDTLAPLFAEFTKSILEVLKQNQNQNQPEQHQLENNLRRARVTNHGITGACNFCRKPPHSIRGCK</sequence>
<dbReference type="STRING" id="685588.A0A067TQD0"/>